<dbReference type="EMBL" id="JASSZA010000011">
    <property type="protein sequence ID" value="KAK2097357.1"/>
    <property type="molecule type" value="Genomic_DNA"/>
</dbReference>
<gene>
    <name evidence="2" type="ORF">P7K49_022808</name>
</gene>
<comment type="caution">
    <text evidence="2">The sequence shown here is derived from an EMBL/GenBank/DDBJ whole genome shotgun (WGS) entry which is preliminary data.</text>
</comment>
<reference evidence="2 3" key="1">
    <citation type="submission" date="2023-05" db="EMBL/GenBank/DDBJ databases">
        <title>B98-5 Cell Line De Novo Hybrid Assembly: An Optical Mapping Approach.</title>
        <authorList>
            <person name="Kananen K."/>
            <person name="Auerbach J.A."/>
            <person name="Kautto E."/>
            <person name="Blachly J.S."/>
        </authorList>
    </citation>
    <scope>NUCLEOTIDE SEQUENCE [LARGE SCALE GENOMIC DNA]</scope>
    <source>
        <strain evidence="2">B95-8</strain>
        <tissue evidence="2">Cell line</tissue>
    </source>
</reference>
<sequence>MVYCLEQGLVHRCASQCVVALSICSVEMPDIIIKALPVLVVKLTHISATASMAVPLLEFLSSEFLPCLHAFPRGLGCALPQITHVGFSGDLSQASLGNWMSRLPLPPGLEGGSSQSSSVHRRHMGLRLPRDCSSPDHHLCCAALARLPHLYRNFAAEQYASVFAISLPYTNPSK</sequence>
<feature type="domain" description="Tuberin-type" evidence="1">
    <location>
        <begin position="1"/>
        <end position="62"/>
    </location>
</feature>
<dbReference type="InterPro" id="IPR018515">
    <property type="entry name" value="Tuberin-type_domain"/>
</dbReference>
<dbReference type="PANTHER" id="PTHR10063">
    <property type="entry name" value="TUBERIN"/>
    <property type="match status" value="1"/>
</dbReference>
<keyword evidence="3" id="KW-1185">Reference proteome</keyword>
<dbReference type="PANTHER" id="PTHR10063:SF0">
    <property type="entry name" value="TUBERIN"/>
    <property type="match status" value="1"/>
</dbReference>
<evidence type="ECO:0000313" key="2">
    <source>
        <dbReference type="EMBL" id="KAK2097357.1"/>
    </source>
</evidence>
<dbReference type="Proteomes" id="UP001266305">
    <property type="component" value="Unassembled WGS sequence"/>
</dbReference>
<evidence type="ECO:0000313" key="3">
    <source>
        <dbReference type="Proteomes" id="UP001266305"/>
    </source>
</evidence>
<dbReference type="InterPro" id="IPR027107">
    <property type="entry name" value="Tuberin/Ral-act_asu"/>
</dbReference>
<feature type="domain" description="Tuberin-type" evidence="1">
    <location>
        <begin position="143"/>
        <end position="174"/>
    </location>
</feature>
<organism evidence="2 3">
    <name type="scientific">Saguinus oedipus</name>
    <name type="common">Cotton-top tamarin</name>
    <name type="synonym">Oedipomidas oedipus</name>
    <dbReference type="NCBI Taxonomy" id="9490"/>
    <lineage>
        <taxon>Eukaryota</taxon>
        <taxon>Metazoa</taxon>
        <taxon>Chordata</taxon>
        <taxon>Craniata</taxon>
        <taxon>Vertebrata</taxon>
        <taxon>Euteleostomi</taxon>
        <taxon>Mammalia</taxon>
        <taxon>Eutheria</taxon>
        <taxon>Euarchontoglires</taxon>
        <taxon>Primates</taxon>
        <taxon>Haplorrhini</taxon>
        <taxon>Platyrrhini</taxon>
        <taxon>Cebidae</taxon>
        <taxon>Callitrichinae</taxon>
        <taxon>Saguinus</taxon>
    </lineage>
</organism>
<evidence type="ECO:0000259" key="1">
    <source>
        <dbReference type="Pfam" id="PF03542"/>
    </source>
</evidence>
<protein>
    <recommendedName>
        <fullName evidence="1">Tuberin-type domain-containing protein</fullName>
    </recommendedName>
</protein>
<name>A0ABQ9UM52_SAGOE</name>
<accession>A0ABQ9UM52</accession>
<proteinExistence type="predicted"/>
<dbReference type="Pfam" id="PF03542">
    <property type="entry name" value="Tuberin"/>
    <property type="match status" value="2"/>
</dbReference>